<dbReference type="SMART" id="SM01130">
    <property type="entry name" value="DHDPS"/>
    <property type="match status" value="1"/>
</dbReference>
<dbReference type="Pfam" id="PF00701">
    <property type="entry name" value="DHDPS"/>
    <property type="match status" value="1"/>
</dbReference>
<organism evidence="4 5">
    <name type="scientific">Jiella endophytica</name>
    <dbReference type="NCBI Taxonomy" id="2558362"/>
    <lineage>
        <taxon>Bacteria</taxon>
        <taxon>Pseudomonadati</taxon>
        <taxon>Pseudomonadota</taxon>
        <taxon>Alphaproteobacteria</taxon>
        <taxon>Hyphomicrobiales</taxon>
        <taxon>Aurantimonadaceae</taxon>
        <taxon>Jiella</taxon>
    </lineage>
</organism>
<evidence type="ECO:0000256" key="2">
    <source>
        <dbReference type="PIRNR" id="PIRNR001365"/>
    </source>
</evidence>
<evidence type="ECO:0000256" key="3">
    <source>
        <dbReference type="PIRSR" id="PIRSR001365-1"/>
    </source>
</evidence>
<feature type="active site" description="Schiff-base intermediate with substrate" evidence="3">
    <location>
        <position position="191"/>
    </location>
</feature>
<dbReference type="AlphaFoldDB" id="A0A4Y8RK83"/>
<dbReference type="PIRSF" id="PIRSF001365">
    <property type="entry name" value="DHDPS"/>
    <property type="match status" value="1"/>
</dbReference>
<protein>
    <submittedName>
        <fullName evidence="4">Dihydrodipicolinate synthase family protein</fullName>
    </submittedName>
</protein>
<name>A0A4Y8RK83_9HYPH</name>
<evidence type="ECO:0000256" key="1">
    <source>
        <dbReference type="ARBA" id="ARBA00023239"/>
    </source>
</evidence>
<dbReference type="PANTHER" id="PTHR12128">
    <property type="entry name" value="DIHYDRODIPICOLINATE SYNTHASE"/>
    <property type="match status" value="1"/>
</dbReference>
<sequence length="329" mass="34758">MVPRKDWCDPSISNDRKTVPTQPIRERLRGIHAATVTPLTAAFAVDEAALADHVAPLARTPGIRGLLVNGHAGENFTLPRGEKAKALGIVRETVPADCLIVAGVNAESSLDAADQARDAEAMGADAILVFPPNSWALTQDPDVILAHHRIVETATGLPILLYQAPVGAGRMAYAKGVIEALIASPRVVGVKEGSWEIATYEENARLIRARRPDIAVLGSGDEHLLTSYLIGTDGSQVSLAAVVPEQIVALFAAAEAQDWARARAVHEALYPLAAAVYRRAPTGRATARLKTCLKLLGRLASDRVCPPMVSPSPAEIAELEAALAVARAA</sequence>
<feature type="active site" description="Proton donor/acceptor" evidence="3">
    <location>
        <position position="162"/>
    </location>
</feature>
<dbReference type="CDD" id="cd00408">
    <property type="entry name" value="DHDPS-like"/>
    <property type="match status" value="1"/>
</dbReference>
<dbReference type="GO" id="GO:0008840">
    <property type="term" value="F:4-hydroxy-tetrahydrodipicolinate synthase activity"/>
    <property type="evidence" value="ECO:0007669"/>
    <property type="project" value="TreeGrafter"/>
</dbReference>
<dbReference type="InterPro" id="IPR013785">
    <property type="entry name" value="Aldolase_TIM"/>
</dbReference>
<keyword evidence="1 2" id="KW-0456">Lyase</keyword>
<dbReference type="Gene3D" id="3.20.20.70">
    <property type="entry name" value="Aldolase class I"/>
    <property type="match status" value="1"/>
</dbReference>
<dbReference type="Proteomes" id="UP000298179">
    <property type="component" value="Unassembled WGS sequence"/>
</dbReference>
<dbReference type="OrthoDB" id="199953at2"/>
<gene>
    <name evidence="4" type="ORF">E3C22_12150</name>
</gene>
<keyword evidence="5" id="KW-1185">Reference proteome</keyword>
<dbReference type="EMBL" id="SOZD01000003">
    <property type="protein sequence ID" value="TFF23177.1"/>
    <property type="molecule type" value="Genomic_DNA"/>
</dbReference>
<evidence type="ECO:0000313" key="5">
    <source>
        <dbReference type="Proteomes" id="UP000298179"/>
    </source>
</evidence>
<evidence type="ECO:0000313" key="4">
    <source>
        <dbReference type="EMBL" id="TFF23177.1"/>
    </source>
</evidence>
<reference evidence="4 5" key="1">
    <citation type="submission" date="2019-03" db="EMBL/GenBank/DDBJ databases">
        <title>Jiella endophytica sp. nov., a novel endophytic bacterium isolated from root of Ficus microcarpa Linn. f.</title>
        <authorList>
            <person name="Tuo L."/>
        </authorList>
    </citation>
    <scope>NUCLEOTIDE SEQUENCE [LARGE SCALE GENOMIC DNA]</scope>
    <source>
        <strain evidence="4 5">CBS5Q-3</strain>
    </source>
</reference>
<comment type="caution">
    <text evidence="4">The sequence shown here is derived from an EMBL/GenBank/DDBJ whole genome shotgun (WGS) entry which is preliminary data.</text>
</comment>
<accession>A0A4Y8RK83</accession>
<dbReference type="InterPro" id="IPR002220">
    <property type="entry name" value="DapA-like"/>
</dbReference>
<proteinExistence type="inferred from homology"/>
<dbReference type="SUPFAM" id="SSF51569">
    <property type="entry name" value="Aldolase"/>
    <property type="match status" value="1"/>
</dbReference>
<dbReference type="PANTHER" id="PTHR12128:SF72">
    <property type="entry name" value="DIHYDRODIPICOLINATE SYNTHASE"/>
    <property type="match status" value="1"/>
</dbReference>
<dbReference type="PRINTS" id="PR00146">
    <property type="entry name" value="DHPICSNTHASE"/>
</dbReference>
<comment type="similarity">
    <text evidence="2">Belongs to the DapA family.</text>
</comment>